<evidence type="ECO:0000313" key="1">
    <source>
        <dbReference type="EMBL" id="OSX74886.1"/>
    </source>
</evidence>
<dbReference type="Proteomes" id="UP000218209">
    <property type="component" value="Unassembled WGS sequence"/>
</dbReference>
<proteinExistence type="predicted"/>
<dbReference type="EMBL" id="KV918925">
    <property type="protein sequence ID" value="OSX74886.1"/>
    <property type="molecule type" value="Genomic_DNA"/>
</dbReference>
<protein>
    <submittedName>
        <fullName evidence="1">Uncharacterized protein</fullName>
    </submittedName>
</protein>
<name>A0A1X6P279_PORUM</name>
<sequence length="209" mass="21238">MAVPSAPEPRGLPQRRTVAVAAAAAATAVLLLAILAVVAAAAPRAATAGAAAEAAPEVELLPVARAACPTARCGCRRPSVVPGLNKASTVLEVLVLGCAGGSYTVRVNQYHKGCSRQVMTPGVRSSPIRLPINKRCPPALAVGHTYVLGLSGRGGPLGGTASACGLVADLSAPKALAALRPVYAFPRKPCNEIINGDCSLQKWPRSVRL</sequence>
<reference evidence="1 2" key="1">
    <citation type="submission" date="2017-03" db="EMBL/GenBank/DDBJ databases">
        <title>WGS assembly of Porphyra umbilicalis.</title>
        <authorList>
            <person name="Brawley S.H."/>
            <person name="Blouin N.A."/>
            <person name="Ficko-Blean E."/>
            <person name="Wheeler G.L."/>
            <person name="Lohr M."/>
            <person name="Goodson H.V."/>
            <person name="Jenkins J.W."/>
            <person name="Blaby-Haas C.E."/>
            <person name="Helliwell K.E."/>
            <person name="Chan C."/>
            <person name="Marriage T."/>
            <person name="Bhattacharya D."/>
            <person name="Klein A.S."/>
            <person name="Badis Y."/>
            <person name="Brodie J."/>
            <person name="Cao Y."/>
            <person name="Collen J."/>
            <person name="Dittami S.M."/>
            <person name="Gachon C.M."/>
            <person name="Green B.R."/>
            <person name="Karpowicz S."/>
            <person name="Kim J.W."/>
            <person name="Kudahl U."/>
            <person name="Lin S."/>
            <person name="Michel G."/>
            <person name="Mittag M."/>
            <person name="Olson B.J."/>
            <person name="Pangilinan J."/>
            <person name="Peng Y."/>
            <person name="Qiu H."/>
            <person name="Shu S."/>
            <person name="Singer J.T."/>
            <person name="Smith A.G."/>
            <person name="Sprecher B.N."/>
            <person name="Wagner V."/>
            <person name="Wang W."/>
            <person name="Wang Z.-Y."/>
            <person name="Yan J."/>
            <person name="Yarish C."/>
            <person name="Zoeuner-Riek S."/>
            <person name="Zhuang Y."/>
            <person name="Zou Y."/>
            <person name="Lindquist E.A."/>
            <person name="Grimwood J."/>
            <person name="Barry K."/>
            <person name="Rokhsar D.S."/>
            <person name="Schmutz J."/>
            <person name="Stiller J.W."/>
            <person name="Grossman A.R."/>
            <person name="Prochnik S.E."/>
        </authorList>
    </citation>
    <scope>NUCLEOTIDE SEQUENCE [LARGE SCALE GENOMIC DNA]</scope>
    <source>
        <strain evidence="1">4086291</strain>
    </source>
</reference>
<organism evidence="1 2">
    <name type="scientific">Porphyra umbilicalis</name>
    <name type="common">Purple laver</name>
    <name type="synonym">Red alga</name>
    <dbReference type="NCBI Taxonomy" id="2786"/>
    <lineage>
        <taxon>Eukaryota</taxon>
        <taxon>Rhodophyta</taxon>
        <taxon>Bangiophyceae</taxon>
        <taxon>Bangiales</taxon>
        <taxon>Bangiaceae</taxon>
        <taxon>Porphyra</taxon>
    </lineage>
</organism>
<accession>A0A1X6P279</accession>
<keyword evidence="2" id="KW-1185">Reference proteome</keyword>
<evidence type="ECO:0000313" key="2">
    <source>
        <dbReference type="Proteomes" id="UP000218209"/>
    </source>
</evidence>
<dbReference type="AlphaFoldDB" id="A0A1X6P279"/>
<gene>
    <name evidence="1" type="ORF">BU14_0262s0003</name>
</gene>